<name>A0ABS5LD77_9BACI</name>
<dbReference type="InterPro" id="IPR052018">
    <property type="entry name" value="PHP_domain"/>
</dbReference>
<dbReference type="EMBL" id="JAGVRK010000001">
    <property type="protein sequence ID" value="MBS2968690.1"/>
    <property type="molecule type" value="Genomic_DNA"/>
</dbReference>
<organism evidence="2 3">
    <name type="scientific">Metabacillus flavus</name>
    <dbReference type="NCBI Taxonomy" id="2823519"/>
    <lineage>
        <taxon>Bacteria</taxon>
        <taxon>Bacillati</taxon>
        <taxon>Bacillota</taxon>
        <taxon>Bacilli</taxon>
        <taxon>Bacillales</taxon>
        <taxon>Bacillaceae</taxon>
        <taxon>Metabacillus</taxon>
    </lineage>
</organism>
<dbReference type="InterPro" id="IPR003141">
    <property type="entry name" value="Pol/His_phosphatase_N"/>
</dbReference>
<dbReference type="CDD" id="cd07432">
    <property type="entry name" value="PHP_HisPPase"/>
    <property type="match status" value="1"/>
</dbReference>
<feature type="domain" description="Polymerase/histidinol phosphatase N-terminal" evidence="1">
    <location>
        <begin position="3"/>
        <end position="83"/>
    </location>
</feature>
<dbReference type="SMART" id="SM00481">
    <property type="entry name" value="POLIIIAc"/>
    <property type="match status" value="1"/>
</dbReference>
<protein>
    <submittedName>
        <fullName evidence="2">PHP domain-containing protein</fullName>
    </submittedName>
</protein>
<dbReference type="RefSeq" id="WP_211557681.1">
    <property type="nucleotide sequence ID" value="NZ_JAGVRK010000001.1"/>
</dbReference>
<dbReference type="InterPro" id="IPR016195">
    <property type="entry name" value="Pol/histidinol_Pase-like"/>
</dbReference>
<proteinExistence type="predicted"/>
<gene>
    <name evidence="2" type="ORF">J9317_07960</name>
</gene>
<keyword evidence="3" id="KW-1185">Reference proteome</keyword>
<dbReference type="Proteomes" id="UP000682403">
    <property type="component" value="Unassembled WGS sequence"/>
</dbReference>
<reference evidence="2 3" key="1">
    <citation type="submission" date="2021-04" db="EMBL/GenBank/DDBJ databases">
        <title>Metabacillus sp. strain KIGAM252 whole genome sequence.</title>
        <authorList>
            <person name="Seo M.-J."/>
            <person name="Cho E.-S."/>
            <person name="Hwang C.Y."/>
            <person name="Yoon D.J."/>
        </authorList>
    </citation>
    <scope>NUCLEOTIDE SEQUENCE [LARGE SCALE GENOMIC DNA]</scope>
    <source>
        <strain evidence="2 3">KIGAM252</strain>
    </source>
</reference>
<dbReference type="PANTHER" id="PTHR42924:SF3">
    <property type="entry name" value="POLYMERASE_HISTIDINOL PHOSPHATASE N-TERMINAL DOMAIN-CONTAINING PROTEIN"/>
    <property type="match status" value="1"/>
</dbReference>
<evidence type="ECO:0000313" key="2">
    <source>
        <dbReference type="EMBL" id="MBS2968690.1"/>
    </source>
</evidence>
<dbReference type="SUPFAM" id="SSF89550">
    <property type="entry name" value="PHP domain-like"/>
    <property type="match status" value="1"/>
</dbReference>
<dbReference type="Pfam" id="PF02811">
    <property type="entry name" value="PHP"/>
    <property type="match status" value="1"/>
</dbReference>
<comment type="caution">
    <text evidence="2">The sequence shown here is derived from an EMBL/GenBank/DDBJ whole genome shotgun (WGS) entry which is preliminary data.</text>
</comment>
<dbReference type="PANTHER" id="PTHR42924">
    <property type="entry name" value="EXONUCLEASE"/>
    <property type="match status" value="1"/>
</dbReference>
<dbReference type="Pfam" id="PF13263">
    <property type="entry name" value="PHP_C"/>
    <property type="match status" value="1"/>
</dbReference>
<evidence type="ECO:0000313" key="3">
    <source>
        <dbReference type="Proteomes" id="UP000682403"/>
    </source>
</evidence>
<dbReference type="InterPro" id="IPR004013">
    <property type="entry name" value="PHP_dom"/>
</dbReference>
<evidence type="ECO:0000259" key="1">
    <source>
        <dbReference type="SMART" id="SM00481"/>
    </source>
</evidence>
<accession>A0ABS5LD77</accession>
<sequence>MKIDFHVHAKLGKKVPFSLKEFTKMVEEAKWNGLDAIALTEHFNAMDYVQIYQTLDRHYPYQSTYYDVAGIKVFPGMEVDIAEGGHILLIGSRSDIIRMTKRLERYKNKDNYMPFDQLMSFHGMENMLKIGAHPFREKNPLTALSESQLAKLDAFEWNAKDAAKQGIGLRPKLEKMAAVHGKTLTAGSDTHHYSQIGAVYNHFNEPFQTVKQLKEKLANAEFEVRKSPFLPVKIQAAKVLKKKYKDGRKG</sequence>
<dbReference type="Gene3D" id="3.20.20.140">
    <property type="entry name" value="Metal-dependent hydrolases"/>
    <property type="match status" value="1"/>
</dbReference>